<evidence type="ECO:0000256" key="3">
    <source>
        <dbReference type="ARBA" id="ARBA00022801"/>
    </source>
</evidence>
<dbReference type="PANTHER" id="PTHR47053:SF1">
    <property type="entry name" value="MUREIN DD-ENDOPEPTIDASE MEPH-RELATED"/>
    <property type="match status" value="1"/>
</dbReference>
<name>A0A3P3XPV6_9SPIR</name>
<dbReference type="EMBL" id="FWDO01000004">
    <property type="protein sequence ID" value="SLM18318.1"/>
    <property type="molecule type" value="Genomic_DNA"/>
</dbReference>
<evidence type="ECO:0000256" key="2">
    <source>
        <dbReference type="ARBA" id="ARBA00022670"/>
    </source>
</evidence>
<dbReference type="PROSITE" id="PS51935">
    <property type="entry name" value="NLPC_P60"/>
    <property type="match status" value="1"/>
</dbReference>
<evidence type="ECO:0000256" key="4">
    <source>
        <dbReference type="ARBA" id="ARBA00022807"/>
    </source>
</evidence>
<dbReference type="GO" id="GO:0008234">
    <property type="term" value="F:cysteine-type peptidase activity"/>
    <property type="evidence" value="ECO:0007669"/>
    <property type="project" value="UniProtKB-KW"/>
</dbReference>
<comment type="similarity">
    <text evidence="1">Belongs to the peptidase C40 family.</text>
</comment>
<keyword evidence="2" id="KW-0645">Protease</keyword>
<organism evidence="6">
    <name type="scientific">uncultured spirochete</name>
    <dbReference type="NCBI Taxonomy" id="156406"/>
    <lineage>
        <taxon>Bacteria</taxon>
        <taxon>Pseudomonadati</taxon>
        <taxon>Spirochaetota</taxon>
        <taxon>Spirochaetia</taxon>
        <taxon>Spirochaetales</taxon>
        <taxon>environmental samples</taxon>
    </lineage>
</organism>
<dbReference type="PANTHER" id="PTHR47053">
    <property type="entry name" value="MUREIN DD-ENDOPEPTIDASE MEPH-RELATED"/>
    <property type="match status" value="1"/>
</dbReference>
<keyword evidence="4" id="KW-0788">Thiol protease</keyword>
<dbReference type="InterPro" id="IPR051202">
    <property type="entry name" value="Peptidase_C40"/>
</dbReference>
<feature type="domain" description="NlpC/P60" evidence="5">
    <location>
        <begin position="61"/>
        <end position="206"/>
    </location>
</feature>
<proteinExistence type="inferred from homology"/>
<evidence type="ECO:0000259" key="5">
    <source>
        <dbReference type="PROSITE" id="PS51935"/>
    </source>
</evidence>
<gene>
    <name evidence="6" type="ORF">SPIRO4BDMA_40890</name>
</gene>
<evidence type="ECO:0000256" key="1">
    <source>
        <dbReference type="ARBA" id="ARBA00007074"/>
    </source>
</evidence>
<dbReference type="GO" id="GO:0006508">
    <property type="term" value="P:proteolysis"/>
    <property type="evidence" value="ECO:0007669"/>
    <property type="project" value="UniProtKB-KW"/>
</dbReference>
<accession>A0A3P3XPV6</accession>
<evidence type="ECO:0000313" key="6">
    <source>
        <dbReference type="EMBL" id="SLM18318.1"/>
    </source>
</evidence>
<dbReference type="InterPro" id="IPR038765">
    <property type="entry name" value="Papain-like_cys_pep_sf"/>
</dbReference>
<dbReference type="Pfam" id="PF00877">
    <property type="entry name" value="NLPC_P60"/>
    <property type="match status" value="2"/>
</dbReference>
<reference evidence="6" key="1">
    <citation type="submission" date="2017-02" db="EMBL/GenBank/DDBJ databases">
        <authorList>
            <person name="Regsiter A."/>
            <person name="William W."/>
        </authorList>
    </citation>
    <scope>NUCLEOTIDE SEQUENCE</scope>
    <source>
        <strain evidence="6">BdmA 4</strain>
    </source>
</reference>
<dbReference type="AlphaFoldDB" id="A0A3P3XPV6"/>
<keyword evidence="3" id="KW-0378">Hydrolase</keyword>
<dbReference type="Gene3D" id="3.90.1720.10">
    <property type="entry name" value="endopeptidase domain like (from Nostoc punctiforme)"/>
    <property type="match status" value="1"/>
</dbReference>
<sequence>MFVQMLSDNVDMGACHVRVGGWPGGHRRLTSVCFFLLFLALAFQPAFGVVSAPPLLGLASSSARQSVLNAAESYLGVPYRFGGSTKSGIDCSGLVYVSYLQATGIKIPRTVDTLARWSLVIPVGELEPGDLVFFDLQAKGGASSAQAPTSVSQAASFLSKADHVGIYIGDGFFIHAASSGPHTGVIQSSFNDSEWKQRLLFAGRALPTSTLSGFAFDWGASVSFAQLETLEGGPLAFVRGLSGWGEVSFPLSKNFSAGLRAGADWDRYLGVVRVPVELDIGQISGFSVFAGPALTLGSPDMDGRLYSPGDFFIATGGLRWSPLFFSSGAQRFGTYFELRYDYYVPAEGQTEAPQTDLRSCLNFSIGIRLRTVKY</sequence>
<protein>
    <recommendedName>
        <fullName evidence="5">NlpC/P60 domain-containing protein</fullName>
    </recommendedName>
</protein>
<dbReference type="InterPro" id="IPR000064">
    <property type="entry name" value="NLP_P60_dom"/>
</dbReference>
<dbReference type="SUPFAM" id="SSF54001">
    <property type="entry name" value="Cysteine proteinases"/>
    <property type="match status" value="1"/>
</dbReference>